<keyword evidence="1 4" id="KW-0378">Hydrolase</keyword>
<dbReference type="PANTHER" id="PTHR14226">
    <property type="entry name" value="NEUROPATHY TARGET ESTERASE/SWISS CHEESE D.MELANOGASTER"/>
    <property type="match status" value="1"/>
</dbReference>
<dbReference type="GO" id="GO:0006508">
    <property type="term" value="P:proteolysis"/>
    <property type="evidence" value="ECO:0007669"/>
    <property type="project" value="UniProtKB-KW"/>
</dbReference>
<dbReference type="Proteomes" id="UP000317199">
    <property type="component" value="Chromosome"/>
</dbReference>
<dbReference type="SUPFAM" id="SSF52151">
    <property type="entry name" value="FabD/lysophospholipase-like"/>
    <property type="match status" value="1"/>
</dbReference>
<feature type="active site" description="Proton acceptor" evidence="4">
    <location>
        <position position="168"/>
    </location>
</feature>
<proteinExistence type="predicted"/>
<evidence type="ECO:0000256" key="1">
    <source>
        <dbReference type="ARBA" id="ARBA00022801"/>
    </source>
</evidence>
<evidence type="ECO:0000259" key="5">
    <source>
        <dbReference type="PROSITE" id="PS51635"/>
    </source>
</evidence>
<dbReference type="GO" id="GO:0016042">
    <property type="term" value="P:lipid catabolic process"/>
    <property type="evidence" value="ECO:0007669"/>
    <property type="project" value="UniProtKB-UniRule"/>
</dbReference>
<evidence type="ECO:0000256" key="3">
    <source>
        <dbReference type="ARBA" id="ARBA00023098"/>
    </source>
</evidence>
<sequence>MRASRHVGGAVKDRRHESIALVLGAGGARGLAQIGVIEALQARGLRIVSVAGSSAGALVGGLYAAGQLEVYRDWLLGLSRAQMLRLFDPGIGRPALSGGTRLMAALRGLTGSPRIEELPIDFTAVAVDLLRQREVWLREGDLWDAVRASIAIPGVFTPHVVNGRELVDGGLLAPLPLAATRLSGARHVIAVDMHSRSRRRLPRELRAGIAAEAHDEAPAATDEVGSLSSRRWLDRWFGRQADAGGIAPSLTIPARLVDMGFGGLMARSLDTMQAQIARTQLAMDPPELVIHIPRDAAQFYEFWRAAELIDLGRAEAEKVLDAAGY</sequence>
<dbReference type="Pfam" id="PF01734">
    <property type="entry name" value="Patatin"/>
    <property type="match status" value="1"/>
</dbReference>
<keyword evidence="2 4" id="KW-0442">Lipid degradation</keyword>
<evidence type="ECO:0000313" key="7">
    <source>
        <dbReference type="Proteomes" id="UP000317199"/>
    </source>
</evidence>
<feature type="short sequence motif" description="DGA/G" evidence="4">
    <location>
        <begin position="168"/>
        <end position="170"/>
    </location>
</feature>
<organism evidence="6 7">
    <name type="scientific">Marilutibacter alkalisoli</name>
    <dbReference type="NCBI Taxonomy" id="2591633"/>
    <lineage>
        <taxon>Bacteria</taxon>
        <taxon>Pseudomonadati</taxon>
        <taxon>Pseudomonadota</taxon>
        <taxon>Gammaproteobacteria</taxon>
        <taxon>Lysobacterales</taxon>
        <taxon>Lysobacteraceae</taxon>
        <taxon>Marilutibacter</taxon>
    </lineage>
</organism>
<protein>
    <submittedName>
        <fullName evidence="6">Serine protease</fullName>
    </submittedName>
</protein>
<evidence type="ECO:0000313" key="6">
    <source>
        <dbReference type="EMBL" id="QDH71221.1"/>
    </source>
</evidence>
<keyword evidence="3 4" id="KW-0443">Lipid metabolism</keyword>
<dbReference type="OrthoDB" id="5290098at2"/>
<feature type="short sequence motif" description="GXSXG" evidence="4">
    <location>
        <begin position="52"/>
        <end position="56"/>
    </location>
</feature>
<evidence type="ECO:0000256" key="4">
    <source>
        <dbReference type="PROSITE-ProRule" id="PRU01161"/>
    </source>
</evidence>
<feature type="domain" description="PNPLA" evidence="5">
    <location>
        <begin position="21"/>
        <end position="181"/>
    </location>
</feature>
<dbReference type="AlphaFoldDB" id="A0A514BUZ1"/>
<dbReference type="PANTHER" id="PTHR14226:SF76">
    <property type="entry name" value="NTE FAMILY PROTEIN RSSA"/>
    <property type="match status" value="1"/>
</dbReference>
<keyword evidence="7" id="KW-1185">Reference proteome</keyword>
<dbReference type="InterPro" id="IPR016035">
    <property type="entry name" value="Acyl_Trfase/lysoPLipase"/>
</dbReference>
<dbReference type="InterPro" id="IPR050301">
    <property type="entry name" value="NTE"/>
</dbReference>
<accession>A0A514BUZ1</accession>
<keyword evidence="6" id="KW-0645">Protease</keyword>
<dbReference type="PROSITE" id="PS51635">
    <property type="entry name" value="PNPLA"/>
    <property type="match status" value="1"/>
</dbReference>
<dbReference type="InterPro" id="IPR002641">
    <property type="entry name" value="PNPLA_dom"/>
</dbReference>
<reference evidence="6 7" key="1">
    <citation type="submission" date="2019-06" db="EMBL/GenBank/DDBJ databases">
        <title>Lysobacter alkalisoli sp. nov. isolated from saline-alkali soil.</title>
        <authorList>
            <person name="Sun J.-Q."/>
            <person name="Xu L."/>
        </authorList>
    </citation>
    <scope>NUCLEOTIDE SEQUENCE [LARGE SCALE GENOMIC DNA]</scope>
    <source>
        <strain evidence="6 7">SJ-36</strain>
    </source>
</reference>
<dbReference type="EMBL" id="CP041242">
    <property type="protein sequence ID" value="QDH71221.1"/>
    <property type="molecule type" value="Genomic_DNA"/>
</dbReference>
<gene>
    <name evidence="6" type="ORF">FKV23_14810</name>
</gene>
<dbReference type="GO" id="GO:0008233">
    <property type="term" value="F:peptidase activity"/>
    <property type="evidence" value="ECO:0007669"/>
    <property type="project" value="UniProtKB-KW"/>
</dbReference>
<comment type="caution">
    <text evidence="4">Lacks conserved residue(s) required for the propagation of feature annotation.</text>
</comment>
<dbReference type="KEGG" id="lyj:FKV23_14810"/>
<dbReference type="Gene3D" id="3.40.1090.10">
    <property type="entry name" value="Cytosolic phospholipase A2 catalytic domain"/>
    <property type="match status" value="2"/>
</dbReference>
<feature type="active site" description="Nucleophile" evidence="4">
    <location>
        <position position="54"/>
    </location>
</feature>
<evidence type="ECO:0000256" key="2">
    <source>
        <dbReference type="ARBA" id="ARBA00022963"/>
    </source>
</evidence>
<name>A0A514BUZ1_9GAMM</name>